<name>A0A8J7QNR8_9BACT</name>
<gene>
    <name evidence="2" type="ORF">J3U88_25285</name>
</gene>
<evidence type="ECO:0000313" key="2">
    <source>
        <dbReference type="EMBL" id="MBO1321818.1"/>
    </source>
</evidence>
<evidence type="ECO:0000256" key="1">
    <source>
        <dbReference type="SAM" id="SignalP"/>
    </source>
</evidence>
<dbReference type="EMBL" id="JAFREP010000028">
    <property type="protein sequence ID" value="MBO1321818.1"/>
    <property type="molecule type" value="Genomic_DNA"/>
</dbReference>
<reference evidence="2" key="1">
    <citation type="submission" date="2021-03" db="EMBL/GenBank/DDBJ databases">
        <authorList>
            <person name="Wang G."/>
        </authorList>
    </citation>
    <scope>NUCLEOTIDE SEQUENCE</scope>
    <source>
        <strain evidence="2">KCTC 12899</strain>
    </source>
</reference>
<keyword evidence="1" id="KW-0732">Signal</keyword>
<dbReference type="Proteomes" id="UP000664417">
    <property type="component" value="Unassembled WGS sequence"/>
</dbReference>
<dbReference type="AlphaFoldDB" id="A0A8J7QNR8"/>
<feature type="chain" id="PRO_5035308234" evidence="1">
    <location>
        <begin position="20"/>
        <end position="126"/>
    </location>
</feature>
<comment type="caution">
    <text evidence="2">The sequence shown here is derived from an EMBL/GenBank/DDBJ whole genome shotgun (WGS) entry which is preliminary data.</text>
</comment>
<proteinExistence type="predicted"/>
<sequence length="126" mass="14363">MLIRLMTVFLFLSMSMAFAGDICEDINDLSNDWNEVANFLGELEENDDFSDRDLRRFEQYVTDLAEDTYILADALIDLGNQRETNLGTTMRKRMAALAEADSLEAAVARMDNLVDSIDRVTDYCDE</sequence>
<feature type="signal peptide" evidence="1">
    <location>
        <begin position="1"/>
        <end position="19"/>
    </location>
</feature>
<keyword evidence="3" id="KW-1185">Reference proteome</keyword>
<dbReference type="RefSeq" id="WP_207861791.1">
    <property type="nucleotide sequence ID" value="NZ_JAFREP010000028.1"/>
</dbReference>
<evidence type="ECO:0000313" key="3">
    <source>
        <dbReference type="Proteomes" id="UP000664417"/>
    </source>
</evidence>
<protein>
    <submittedName>
        <fullName evidence="2">Uncharacterized protein</fullName>
    </submittedName>
</protein>
<organism evidence="2 3">
    <name type="scientific">Acanthopleuribacter pedis</name>
    <dbReference type="NCBI Taxonomy" id="442870"/>
    <lineage>
        <taxon>Bacteria</taxon>
        <taxon>Pseudomonadati</taxon>
        <taxon>Acidobacteriota</taxon>
        <taxon>Holophagae</taxon>
        <taxon>Acanthopleuribacterales</taxon>
        <taxon>Acanthopleuribacteraceae</taxon>
        <taxon>Acanthopleuribacter</taxon>
    </lineage>
</organism>
<accession>A0A8J7QNR8</accession>